<feature type="compositionally biased region" description="Polar residues" evidence="1">
    <location>
        <begin position="1"/>
        <end position="10"/>
    </location>
</feature>
<dbReference type="Pfam" id="PF00149">
    <property type="entry name" value="Metallophos"/>
    <property type="match status" value="1"/>
</dbReference>
<feature type="compositionally biased region" description="Basic and acidic residues" evidence="1">
    <location>
        <begin position="305"/>
        <end position="394"/>
    </location>
</feature>
<dbReference type="PANTHER" id="PTHR12905">
    <property type="entry name" value="METALLOPHOSPHOESTERASE"/>
    <property type="match status" value="1"/>
</dbReference>
<dbReference type="EMBL" id="JABMIG020000045">
    <property type="protein sequence ID" value="KAL3798572.1"/>
    <property type="molecule type" value="Genomic_DNA"/>
</dbReference>
<dbReference type="AlphaFoldDB" id="A0ABD3QES7"/>
<evidence type="ECO:0000259" key="2">
    <source>
        <dbReference type="Pfam" id="PF00149"/>
    </source>
</evidence>
<dbReference type="InterPro" id="IPR004843">
    <property type="entry name" value="Calcineurin-like_PHP"/>
</dbReference>
<proteinExistence type="predicted"/>
<organism evidence="3 4">
    <name type="scientific">Cyclotella cryptica</name>
    <dbReference type="NCBI Taxonomy" id="29204"/>
    <lineage>
        <taxon>Eukaryota</taxon>
        <taxon>Sar</taxon>
        <taxon>Stramenopiles</taxon>
        <taxon>Ochrophyta</taxon>
        <taxon>Bacillariophyta</taxon>
        <taxon>Coscinodiscophyceae</taxon>
        <taxon>Thalassiosirophycidae</taxon>
        <taxon>Stephanodiscales</taxon>
        <taxon>Stephanodiscaceae</taxon>
        <taxon>Cyclotella</taxon>
    </lineage>
</organism>
<name>A0ABD3QES7_9STRA</name>
<gene>
    <name evidence="3" type="ORF">HJC23_011876</name>
</gene>
<dbReference type="InterPro" id="IPR029052">
    <property type="entry name" value="Metallo-depent_PP-like"/>
</dbReference>
<reference evidence="3 4" key="1">
    <citation type="journal article" date="2020" name="G3 (Bethesda)">
        <title>Improved Reference Genome for Cyclotella cryptica CCMP332, a Model for Cell Wall Morphogenesis, Salinity Adaptation, and Lipid Production in Diatoms (Bacillariophyta).</title>
        <authorList>
            <person name="Roberts W.R."/>
            <person name="Downey K.M."/>
            <person name="Ruck E.C."/>
            <person name="Traller J.C."/>
            <person name="Alverson A.J."/>
        </authorList>
    </citation>
    <scope>NUCLEOTIDE SEQUENCE [LARGE SCALE GENOMIC DNA]</scope>
    <source>
        <strain evidence="3 4">CCMP332</strain>
    </source>
</reference>
<sequence length="413" mass="47180">MASLAQTDPFSTPPRQPILPADDPTEAWERIRSHQVFVAPPKQADGILLPNCTRIVCISDTHGYHRSIPIPTCDILIHGGDFTNYGEPHMVKDVSDYFSELLRNGTVKKAIICIAGNHELTFQPDHYERVWRRFQRPKQSGKYDTEAARKALTNCVYLEDETATIGSIQFYGSPWQPEFYHWAFNVPRTDIESKWEKIPTNTDVLITHGPPLGRGDVTSGNNRTGCVSLMREVQCRVKPGSMFLGISMSHMASLMMEPRLDQNSPARLVTPNSNLSSEELVGWLKHNGYENTAAACKESPLTDQQSDRVTDRPTDRQTDRPTDRQTDRPTDRQTDRPTDRQTDRPTDRQTDRPTDRQTDRPTDRQTDRPTDRQTDRPTDRQTDRETDQQTDRPTGRQTDTQTKGALDHEYSLY</sequence>
<comment type="caution">
    <text evidence="3">The sequence shown here is derived from an EMBL/GenBank/DDBJ whole genome shotgun (WGS) entry which is preliminary data.</text>
</comment>
<feature type="region of interest" description="Disordered" evidence="1">
    <location>
        <begin position="1"/>
        <end position="22"/>
    </location>
</feature>
<dbReference type="SUPFAM" id="SSF56300">
    <property type="entry name" value="Metallo-dependent phosphatases"/>
    <property type="match status" value="1"/>
</dbReference>
<dbReference type="InterPro" id="IPR051693">
    <property type="entry name" value="UPF0046_metallophosphoest"/>
</dbReference>
<accession>A0ABD3QES7</accession>
<feature type="region of interest" description="Disordered" evidence="1">
    <location>
        <begin position="295"/>
        <end position="413"/>
    </location>
</feature>
<evidence type="ECO:0000313" key="4">
    <source>
        <dbReference type="Proteomes" id="UP001516023"/>
    </source>
</evidence>
<dbReference type="Gene3D" id="3.60.21.10">
    <property type="match status" value="1"/>
</dbReference>
<feature type="domain" description="Calcineurin-like phosphoesterase" evidence="2">
    <location>
        <begin position="54"/>
        <end position="219"/>
    </location>
</feature>
<keyword evidence="4" id="KW-1185">Reference proteome</keyword>
<evidence type="ECO:0000313" key="3">
    <source>
        <dbReference type="EMBL" id="KAL3798572.1"/>
    </source>
</evidence>
<protein>
    <recommendedName>
        <fullName evidence="2">Calcineurin-like phosphoesterase domain-containing protein</fullName>
    </recommendedName>
</protein>
<dbReference type="PANTHER" id="PTHR12905:SF0">
    <property type="entry name" value="CALCINEURIN-LIKE PHOSPHOESTERASE DOMAIN-CONTAINING PROTEIN"/>
    <property type="match status" value="1"/>
</dbReference>
<dbReference type="Proteomes" id="UP001516023">
    <property type="component" value="Unassembled WGS sequence"/>
</dbReference>
<evidence type="ECO:0000256" key="1">
    <source>
        <dbReference type="SAM" id="MobiDB-lite"/>
    </source>
</evidence>